<keyword evidence="4" id="KW-0874">Quinone</keyword>
<evidence type="ECO:0000256" key="4">
    <source>
        <dbReference type="ARBA" id="ARBA00022719"/>
    </source>
</evidence>
<dbReference type="GO" id="GO:0048038">
    <property type="term" value="F:quinone binding"/>
    <property type="evidence" value="ECO:0007669"/>
    <property type="project" value="UniProtKB-KW"/>
</dbReference>
<evidence type="ECO:0000256" key="7">
    <source>
        <dbReference type="ARBA" id="ARBA00023136"/>
    </source>
</evidence>
<comment type="caution">
    <text evidence="12">The sequence shown here is derived from an EMBL/GenBank/DDBJ whole genome shotgun (WGS) entry which is preliminary data.</text>
</comment>
<dbReference type="InterPro" id="IPR038354">
    <property type="entry name" value="VKOR_sf"/>
</dbReference>
<dbReference type="InterPro" id="IPR041714">
    <property type="entry name" value="VKOR_Actinobacteria"/>
</dbReference>
<evidence type="ECO:0000256" key="8">
    <source>
        <dbReference type="ARBA" id="ARBA00023157"/>
    </source>
</evidence>
<organism evidence="12 13">
    <name type="scientific">Nocardiopsis composta</name>
    <dbReference type="NCBI Taxonomy" id="157465"/>
    <lineage>
        <taxon>Bacteria</taxon>
        <taxon>Bacillati</taxon>
        <taxon>Actinomycetota</taxon>
        <taxon>Actinomycetes</taxon>
        <taxon>Streptosporangiales</taxon>
        <taxon>Nocardiopsidaceae</taxon>
        <taxon>Nocardiopsis</taxon>
    </lineage>
</organism>
<evidence type="ECO:0000256" key="2">
    <source>
        <dbReference type="ARBA" id="ARBA00006214"/>
    </source>
</evidence>
<evidence type="ECO:0000259" key="11">
    <source>
        <dbReference type="SMART" id="SM00756"/>
    </source>
</evidence>
<feature type="domain" description="Vitamin K epoxide reductase" evidence="11">
    <location>
        <begin position="29"/>
        <end position="170"/>
    </location>
</feature>
<dbReference type="Proteomes" id="UP000572635">
    <property type="component" value="Unassembled WGS sequence"/>
</dbReference>
<evidence type="ECO:0000256" key="10">
    <source>
        <dbReference type="SAM" id="Phobius"/>
    </source>
</evidence>
<dbReference type="Pfam" id="PF07884">
    <property type="entry name" value="VKOR"/>
    <property type="match status" value="1"/>
</dbReference>
<evidence type="ECO:0000256" key="3">
    <source>
        <dbReference type="ARBA" id="ARBA00022692"/>
    </source>
</evidence>
<dbReference type="SMART" id="SM00756">
    <property type="entry name" value="VKc"/>
    <property type="match status" value="1"/>
</dbReference>
<evidence type="ECO:0000256" key="5">
    <source>
        <dbReference type="ARBA" id="ARBA00022989"/>
    </source>
</evidence>
<keyword evidence="3 10" id="KW-0812">Transmembrane</keyword>
<evidence type="ECO:0000313" key="12">
    <source>
        <dbReference type="EMBL" id="MBB5433627.1"/>
    </source>
</evidence>
<keyword evidence="13" id="KW-1185">Reference proteome</keyword>
<evidence type="ECO:0000256" key="1">
    <source>
        <dbReference type="ARBA" id="ARBA00004141"/>
    </source>
</evidence>
<dbReference type="PANTHER" id="PTHR34573">
    <property type="entry name" value="VKC DOMAIN-CONTAINING PROTEIN"/>
    <property type="match status" value="1"/>
</dbReference>
<reference evidence="12 13" key="1">
    <citation type="submission" date="2020-08" db="EMBL/GenBank/DDBJ databases">
        <title>Sequencing the genomes of 1000 actinobacteria strains.</title>
        <authorList>
            <person name="Klenk H.-P."/>
        </authorList>
    </citation>
    <scope>NUCLEOTIDE SEQUENCE [LARGE SCALE GENOMIC DNA]</scope>
    <source>
        <strain evidence="12 13">DSM 44551</strain>
    </source>
</reference>
<keyword evidence="8" id="KW-1015">Disulfide bond</keyword>
<dbReference type="EMBL" id="JACHDB010000001">
    <property type="protein sequence ID" value="MBB5433627.1"/>
    <property type="molecule type" value="Genomic_DNA"/>
</dbReference>
<dbReference type="Gene3D" id="1.20.1440.130">
    <property type="entry name" value="VKOR domain"/>
    <property type="match status" value="1"/>
</dbReference>
<dbReference type="CDD" id="cd12922">
    <property type="entry name" value="VKOR_5"/>
    <property type="match status" value="1"/>
</dbReference>
<dbReference type="RefSeq" id="WP_376769075.1">
    <property type="nucleotide sequence ID" value="NZ_BAAAJD010000125.1"/>
</dbReference>
<feature type="transmembrane region" description="Helical" evidence="10">
    <location>
        <begin position="189"/>
        <end position="213"/>
    </location>
</feature>
<proteinExistence type="inferred from homology"/>
<dbReference type="GO" id="GO:0016491">
    <property type="term" value="F:oxidoreductase activity"/>
    <property type="evidence" value="ECO:0007669"/>
    <property type="project" value="UniProtKB-KW"/>
</dbReference>
<keyword evidence="5 10" id="KW-1133">Transmembrane helix</keyword>
<dbReference type="PANTHER" id="PTHR34573:SF1">
    <property type="entry name" value="VITAMIN K EPOXIDE REDUCTASE DOMAIN-CONTAINING PROTEIN"/>
    <property type="match status" value="1"/>
</dbReference>
<sequence>MTERLSAEDAPAGGAPAEEVPAEEAPIIGRALPWLLAIGGAIGVLAAFALAVEKVNTLRDSGYVPTCSINPVLSCGTVMDTPTAEVFGFPNPFLGIGAFAVVTAIGAAMLAGARFNRWFWIGLQLGVLFGIGFVHYLIYQSLYEISALCPYCMVVWTVMIPIFTYTTLDNVRTGRVPLPGGVRSAAGVLIRNHTVVLTVWYVLIIAAIGQAFWSYWSTLI</sequence>
<gene>
    <name evidence="12" type="ORF">HDA36_003711</name>
</gene>
<accession>A0A7W8QND2</accession>
<name>A0A7W8QND2_9ACTN</name>
<evidence type="ECO:0000256" key="9">
    <source>
        <dbReference type="ARBA" id="ARBA00023284"/>
    </source>
</evidence>
<comment type="subcellular location">
    <subcellularLocation>
        <location evidence="1">Membrane</location>
        <topology evidence="1">Multi-pass membrane protein</topology>
    </subcellularLocation>
</comment>
<feature type="transmembrane region" description="Helical" evidence="10">
    <location>
        <begin position="31"/>
        <end position="52"/>
    </location>
</feature>
<feature type="transmembrane region" description="Helical" evidence="10">
    <location>
        <begin position="118"/>
        <end position="139"/>
    </location>
</feature>
<comment type="similarity">
    <text evidence="2">Belongs to the VKOR family.</text>
</comment>
<protein>
    <submittedName>
        <fullName evidence="12">Putative membrane protein</fullName>
    </submittedName>
</protein>
<keyword evidence="6" id="KW-0560">Oxidoreductase</keyword>
<dbReference type="InterPro" id="IPR012932">
    <property type="entry name" value="VKOR"/>
</dbReference>
<keyword evidence="9" id="KW-0676">Redox-active center</keyword>
<evidence type="ECO:0000256" key="6">
    <source>
        <dbReference type="ARBA" id="ARBA00023002"/>
    </source>
</evidence>
<feature type="transmembrane region" description="Helical" evidence="10">
    <location>
        <begin position="145"/>
        <end position="168"/>
    </location>
</feature>
<dbReference type="GO" id="GO:0016020">
    <property type="term" value="C:membrane"/>
    <property type="evidence" value="ECO:0007669"/>
    <property type="project" value="UniProtKB-SubCell"/>
</dbReference>
<evidence type="ECO:0000313" key="13">
    <source>
        <dbReference type="Proteomes" id="UP000572635"/>
    </source>
</evidence>
<dbReference type="AlphaFoldDB" id="A0A7W8QND2"/>
<feature type="transmembrane region" description="Helical" evidence="10">
    <location>
        <begin position="93"/>
        <end position="111"/>
    </location>
</feature>
<keyword evidence="7 10" id="KW-0472">Membrane</keyword>